<sequence length="195" mass="21200">MQATMYAPGARSSASANGVLDGVIGEHPQKIKKTIQSHGKYYYITNEGKVLDEKEKEKYNNIQNSKYGNYNTISQRRHSVNQNGKLEPVFIGVMDIKTMNIKSLHYPGCQGKLQPIMNSSVGPVGVFIVPEICLSKNPNEDTLVHVAAQTLAKNNGNLYGMAGNHAQIRSANYAVPLPGNSAILLSNTPSQSKSP</sequence>
<protein>
    <submittedName>
        <fullName evidence="1">Uncharacterized protein</fullName>
    </submittedName>
</protein>
<keyword evidence="2" id="KW-1185">Reference proteome</keyword>
<dbReference type="KEGG" id="ssam:E3D00_03165"/>
<accession>A0A4Y6UKX3</accession>
<dbReference type="EMBL" id="CP038141">
    <property type="protein sequence ID" value="QDH16685.1"/>
    <property type="molecule type" value="Genomic_DNA"/>
</dbReference>
<organism evidence="1 2">
    <name type="scientific">Swingsia samuiensis</name>
    <dbReference type="NCBI Taxonomy" id="1293412"/>
    <lineage>
        <taxon>Bacteria</taxon>
        <taxon>Pseudomonadati</taxon>
        <taxon>Pseudomonadota</taxon>
        <taxon>Alphaproteobacteria</taxon>
        <taxon>Acetobacterales</taxon>
        <taxon>Acetobacteraceae</taxon>
        <taxon>Swingsia</taxon>
    </lineage>
</organism>
<dbReference type="AlphaFoldDB" id="A0A4Y6UKX3"/>
<gene>
    <name evidence="1" type="ORF">E3D00_03165</name>
</gene>
<evidence type="ECO:0000313" key="2">
    <source>
        <dbReference type="Proteomes" id="UP000316313"/>
    </source>
</evidence>
<reference evidence="1 2" key="1">
    <citation type="submission" date="2019-03" db="EMBL/GenBank/DDBJ databases">
        <title>The complete genome sequence of Swingsia samuiensis NBRC107927(T).</title>
        <authorList>
            <person name="Chua K.-O."/>
            <person name="Chan K.-G."/>
            <person name="See-Too W.-S."/>
        </authorList>
    </citation>
    <scope>NUCLEOTIDE SEQUENCE [LARGE SCALE GENOMIC DNA]</scope>
    <source>
        <strain evidence="1 2">AH83</strain>
    </source>
</reference>
<evidence type="ECO:0000313" key="1">
    <source>
        <dbReference type="EMBL" id="QDH16685.1"/>
    </source>
</evidence>
<dbReference type="Proteomes" id="UP000316313">
    <property type="component" value="Chromosome"/>
</dbReference>
<proteinExistence type="predicted"/>
<name>A0A4Y6UKX3_9PROT</name>